<keyword evidence="1" id="KW-1133">Transmembrane helix</keyword>
<feature type="transmembrane region" description="Helical" evidence="1">
    <location>
        <begin position="130"/>
        <end position="150"/>
    </location>
</feature>
<keyword evidence="1" id="KW-0812">Transmembrane</keyword>
<name>F2HHR3_9CRYP</name>
<organism evidence="2 3">
    <name type="scientific">Cryptomonas paramaecium</name>
    <dbReference type="NCBI Taxonomy" id="2898"/>
    <lineage>
        <taxon>Eukaryota</taxon>
        <taxon>Cryptophyceae</taxon>
        <taxon>Cryptomonadales</taxon>
        <taxon>Cryptomonadaceae</taxon>
        <taxon>Cryptomonas</taxon>
    </lineage>
</organism>
<dbReference type="GeneID" id="10447264"/>
<accession>F2HHR3</accession>
<gene>
    <name evidence="2" type="ORF">CPARA_2gp201</name>
</gene>
<reference evidence="2 3" key="1">
    <citation type="journal article" date="2011" name="Genome Biol. Evol.">
        <title>Complete nucleomorph genome sequence of the nonphotosynthetic alga Cryptomonas paramecium reveals a core nucleomorph gene set.</title>
        <authorList>
            <person name="Tanifuji G."/>
            <person name="Onodera N.T."/>
            <person name="Wheeler T.J."/>
            <person name="Dlutek M."/>
            <person name="Donaher N."/>
            <person name="Archibald J.M."/>
        </authorList>
    </citation>
    <scope>NUCLEOTIDE SEQUENCE [LARGE SCALE GENOMIC DNA]</scope>
    <source>
        <strain evidence="2 3">CCAP977/2A</strain>
    </source>
</reference>
<keyword evidence="1" id="KW-0472">Membrane</keyword>
<dbReference type="AlphaFoldDB" id="F2HHR3"/>
<sequence length="151" mass="18639">MIFFLVRNFKFAIYINLIIMSKLLYNYTSKNHLKIFNCLYLYTWIIAKKYFIIFRKIANDGYLIPKNFLFNYNIKFLLKTKILYIIGNNITSNYFIWEFLIFFQIRKIECLLSLFDFFFFNILKKKKSNLFKILQVIKFVLTISFEIFFFE</sequence>
<keyword evidence="2" id="KW-0542">Nucleomorph</keyword>
<dbReference type="EMBL" id="CP002173">
    <property type="protein sequence ID" value="AEA38859.1"/>
    <property type="molecule type" value="Genomic_DNA"/>
</dbReference>
<dbReference type="Proteomes" id="UP000243423">
    <property type="component" value="Nucleomorph 2"/>
</dbReference>
<evidence type="ECO:0000256" key="1">
    <source>
        <dbReference type="SAM" id="Phobius"/>
    </source>
</evidence>
<dbReference type="RefSeq" id="XP_003239757.1">
    <property type="nucleotide sequence ID" value="XM_003239709.1"/>
</dbReference>
<geneLocation type="nucleomorph" evidence="2"/>
<evidence type="ECO:0000313" key="2">
    <source>
        <dbReference type="EMBL" id="AEA38859.1"/>
    </source>
</evidence>
<proteinExistence type="predicted"/>
<evidence type="ECO:0000313" key="3">
    <source>
        <dbReference type="Proteomes" id="UP000243423"/>
    </source>
</evidence>
<feature type="transmembrane region" description="Helical" evidence="1">
    <location>
        <begin position="76"/>
        <end position="97"/>
    </location>
</feature>
<protein>
    <submittedName>
        <fullName evidence="2">Uncharacterized protein</fullName>
    </submittedName>
</protein>
<feature type="transmembrane region" description="Helical" evidence="1">
    <location>
        <begin position="34"/>
        <end position="55"/>
    </location>
</feature>